<proteinExistence type="predicted"/>
<reference evidence="2" key="1">
    <citation type="submission" date="2016-06" db="EMBL/GenBank/DDBJ databases">
        <authorList>
            <person name="Rodrigo-Torres L."/>
            <person name="Arahal R.D."/>
            <person name="Lucena T."/>
        </authorList>
    </citation>
    <scope>NUCLEOTIDE SEQUENCE [LARGE SCALE GENOMIC DNA]</scope>
    <source>
        <strain evidence="2">CECT8203</strain>
    </source>
</reference>
<evidence type="ECO:0000313" key="2">
    <source>
        <dbReference type="Proteomes" id="UP000219336"/>
    </source>
</evidence>
<sequence length="30" mass="3728">MIIDQKLLLTEYSSYREKYYQIKKLENTES</sequence>
<protein>
    <submittedName>
        <fullName evidence="1">Uncharacterized protein</fullName>
    </submittedName>
</protein>
<organism evidence="1 2">
    <name type="scientific">Vibrio thalassae</name>
    <dbReference type="NCBI Taxonomy" id="1243014"/>
    <lineage>
        <taxon>Bacteria</taxon>
        <taxon>Pseudomonadati</taxon>
        <taxon>Pseudomonadota</taxon>
        <taxon>Gammaproteobacteria</taxon>
        <taxon>Vibrionales</taxon>
        <taxon>Vibrionaceae</taxon>
        <taxon>Vibrio</taxon>
    </lineage>
</organism>
<dbReference type="AlphaFoldDB" id="A0A240EGI4"/>
<dbReference type="EMBL" id="OANU01000011">
    <property type="protein sequence ID" value="SNX47631.1"/>
    <property type="molecule type" value="Genomic_DNA"/>
</dbReference>
<dbReference type="Proteomes" id="UP000219336">
    <property type="component" value="Unassembled WGS sequence"/>
</dbReference>
<keyword evidence="2" id="KW-1185">Reference proteome</keyword>
<gene>
    <name evidence="1" type="ORF">VTH8203_01246</name>
</gene>
<accession>A0A240EGI4</accession>
<name>A0A240EGI4_9VIBR</name>
<evidence type="ECO:0000313" key="1">
    <source>
        <dbReference type="EMBL" id="SNX47631.1"/>
    </source>
</evidence>